<proteinExistence type="predicted"/>
<accession>A0A6C0BT41</accession>
<dbReference type="AlphaFoldDB" id="A0A6C0BT41"/>
<evidence type="ECO:0000313" key="1">
    <source>
        <dbReference type="EMBL" id="QHS95386.1"/>
    </source>
</evidence>
<dbReference type="EMBL" id="MN739249">
    <property type="protein sequence ID" value="QHS95386.1"/>
    <property type="molecule type" value="Genomic_DNA"/>
</dbReference>
<dbReference type="SUPFAM" id="SSF56059">
    <property type="entry name" value="Glutathione synthetase ATP-binding domain-like"/>
    <property type="match status" value="1"/>
</dbReference>
<name>A0A6C0BT41_9ZZZZ</name>
<organism evidence="1">
    <name type="scientific">viral metagenome</name>
    <dbReference type="NCBI Taxonomy" id="1070528"/>
    <lineage>
        <taxon>unclassified sequences</taxon>
        <taxon>metagenomes</taxon>
        <taxon>organismal metagenomes</taxon>
    </lineage>
</organism>
<evidence type="ECO:0008006" key="2">
    <source>
        <dbReference type="Google" id="ProtNLM"/>
    </source>
</evidence>
<sequence>MKKIGVTVGTEIEPISKGYYKKHKKIFDEVMEELELESTDEITYDIQQYALIKKCAPKNVEVIPLWKLEYTKKDLDDLDLIYVIYESTFVLRDYGIEGVKKYKTMMKNTKSIVTPDSKFQEFVLSKKTYMTYFKKKNIPIMDTIFYNINKYKKNKSEANKLLNRIQNKFEGPIYCKPELGAFAQGSKMFKNITLTSFKKYLDSLIKYGYQDLLIQPYVSEFLKFYEIKTIWMDGKYQYAYGTKVLANSEDAQEKDLDQKLLKDLKIKGKEVIDILSKDFNLPFIIRIDWGCCLMNDNVCRDYFLNEIECAPTMGANDKLGLDFFARLGKEIVKKV</sequence>
<protein>
    <recommendedName>
        <fullName evidence="2">ATP-grasp domain-containing protein</fullName>
    </recommendedName>
</protein>
<reference evidence="1" key="1">
    <citation type="journal article" date="2020" name="Nature">
        <title>Giant virus diversity and host interactions through global metagenomics.</title>
        <authorList>
            <person name="Schulz F."/>
            <person name="Roux S."/>
            <person name="Paez-Espino D."/>
            <person name="Jungbluth S."/>
            <person name="Walsh D.A."/>
            <person name="Denef V.J."/>
            <person name="McMahon K.D."/>
            <person name="Konstantinidis K.T."/>
            <person name="Eloe-Fadrosh E.A."/>
            <person name="Kyrpides N.C."/>
            <person name="Woyke T."/>
        </authorList>
    </citation>
    <scope>NUCLEOTIDE SEQUENCE</scope>
    <source>
        <strain evidence="1">GVMAG-M-3300018428-35</strain>
    </source>
</reference>